<dbReference type="EMBL" id="CAJVQC010047163">
    <property type="protein sequence ID" value="CAG8784268.1"/>
    <property type="molecule type" value="Genomic_DNA"/>
</dbReference>
<evidence type="ECO:0000313" key="2">
    <source>
        <dbReference type="Proteomes" id="UP000789920"/>
    </source>
</evidence>
<feature type="non-terminal residue" evidence="1">
    <location>
        <position position="51"/>
    </location>
</feature>
<name>A0ACA9RAW0_9GLOM</name>
<organism evidence="1 2">
    <name type="scientific">Racocetra persica</name>
    <dbReference type="NCBI Taxonomy" id="160502"/>
    <lineage>
        <taxon>Eukaryota</taxon>
        <taxon>Fungi</taxon>
        <taxon>Fungi incertae sedis</taxon>
        <taxon>Mucoromycota</taxon>
        <taxon>Glomeromycotina</taxon>
        <taxon>Glomeromycetes</taxon>
        <taxon>Diversisporales</taxon>
        <taxon>Gigasporaceae</taxon>
        <taxon>Racocetra</taxon>
    </lineage>
</organism>
<sequence length="51" mass="6304">MFENHVDDFFEYAAKQTWVSKNDLICEVKRYLDEPITQKTTNILEWWKHNK</sequence>
<protein>
    <submittedName>
        <fullName evidence="1">8087_t:CDS:1</fullName>
    </submittedName>
</protein>
<accession>A0ACA9RAW0</accession>
<evidence type="ECO:0000313" key="1">
    <source>
        <dbReference type="EMBL" id="CAG8784268.1"/>
    </source>
</evidence>
<keyword evidence="2" id="KW-1185">Reference proteome</keyword>
<comment type="caution">
    <text evidence="1">The sequence shown here is derived from an EMBL/GenBank/DDBJ whole genome shotgun (WGS) entry which is preliminary data.</text>
</comment>
<gene>
    <name evidence="1" type="ORF">RPERSI_LOCUS18045</name>
</gene>
<dbReference type="Proteomes" id="UP000789920">
    <property type="component" value="Unassembled WGS sequence"/>
</dbReference>
<proteinExistence type="predicted"/>
<reference evidence="1" key="1">
    <citation type="submission" date="2021-06" db="EMBL/GenBank/DDBJ databases">
        <authorList>
            <person name="Kallberg Y."/>
            <person name="Tangrot J."/>
            <person name="Rosling A."/>
        </authorList>
    </citation>
    <scope>NUCLEOTIDE SEQUENCE</scope>
    <source>
        <strain evidence="1">MA461A</strain>
    </source>
</reference>